<evidence type="ECO:0000313" key="3">
    <source>
        <dbReference type="Proteomes" id="UP000199501"/>
    </source>
</evidence>
<accession>A0A1G6K2W5</accession>
<dbReference type="Proteomes" id="UP000199501">
    <property type="component" value="Unassembled WGS sequence"/>
</dbReference>
<dbReference type="AlphaFoldDB" id="A0A1G6K2W5"/>
<dbReference type="STRING" id="1271860.SAMN05216174_101688"/>
<name>A0A1G6K2W5_9PSEU</name>
<organism evidence="2 3">
    <name type="scientific">Actinokineospora iranica</name>
    <dbReference type="NCBI Taxonomy" id="1271860"/>
    <lineage>
        <taxon>Bacteria</taxon>
        <taxon>Bacillati</taxon>
        <taxon>Actinomycetota</taxon>
        <taxon>Actinomycetes</taxon>
        <taxon>Pseudonocardiales</taxon>
        <taxon>Pseudonocardiaceae</taxon>
        <taxon>Actinokineospora</taxon>
    </lineage>
</organism>
<evidence type="ECO:0000256" key="1">
    <source>
        <dbReference type="SAM" id="MobiDB-lite"/>
    </source>
</evidence>
<reference evidence="3" key="1">
    <citation type="submission" date="2016-10" db="EMBL/GenBank/DDBJ databases">
        <authorList>
            <person name="Varghese N."/>
            <person name="Submissions S."/>
        </authorList>
    </citation>
    <scope>NUCLEOTIDE SEQUENCE [LARGE SCALE GENOMIC DNA]</scope>
    <source>
        <strain evidence="3">IBRC-M 10403</strain>
    </source>
</reference>
<dbReference type="EMBL" id="FMZZ01000001">
    <property type="protein sequence ID" value="SDC25340.1"/>
    <property type="molecule type" value="Genomic_DNA"/>
</dbReference>
<evidence type="ECO:0000313" key="2">
    <source>
        <dbReference type="EMBL" id="SDC25340.1"/>
    </source>
</evidence>
<dbReference type="RefSeq" id="WP_091448026.1">
    <property type="nucleotide sequence ID" value="NZ_FMZZ01000001.1"/>
</dbReference>
<protein>
    <submittedName>
        <fullName evidence="2">Uncharacterized protein</fullName>
    </submittedName>
</protein>
<feature type="region of interest" description="Disordered" evidence="1">
    <location>
        <begin position="65"/>
        <end position="88"/>
    </location>
</feature>
<dbReference type="OrthoDB" id="3698085at2"/>
<sequence length="88" mass="9093">MTATMCVNHPDTPAAVVAVHASDQLGARLCPGCATCTDPACGSLGVILDTEHAEPWCHPHKGEAVSGPELVPVDSDRHRALTGQTGRP</sequence>
<gene>
    <name evidence="2" type="ORF">SAMN05216174_101688</name>
</gene>
<keyword evidence="3" id="KW-1185">Reference proteome</keyword>
<proteinExistence type="predicted"/>